<sequence>MPHILQRLQSRPYRVRPYAKTSAKSATNISNIISTDDIRLEYMLLTITIMIAEVENALATRMGEILLPSMESFPLIGYTANFGKEVRQGELLLEECSRMLEYLSLRTILHDSIRSLRCRLTATFRITLDSLGLLTLSSHHALTKLEPHEDRYKKPGELRWNNQSAMASAFKLANEIWGFSNSDQEWIGVISQLLAENQRFKLRWSEDQSNLKNLNYQVQHLSNALEISEARNHATDAATDAATDENRCLKIKVRSLQCKIAAAEDWVTYTEDQFTAMELHYKGQLKKLQDSKITISAKVNLYKNAWETVEQQKIYLRNENLELTNLLRDVLNHSQLPCFEEHEYVGETDLFDQNSPLANKESLQSELRRAVRGPNDLAMDGLPSSFGEPSAINESESNWLVTSSLPPSSATNPPGITDSLDGDAMYFSKMADFYSSSTLPIASTFPGLLTFRSASTVELIAISPCSSFNTKPLGHIPNQSITDNDPYMKPKMRLPLT</sequence>
<reference evidence="2 3" key="1">
    <citation type="journal article" date="2018" name="New Phytol.">
        <title>Phylogenomics of Endogonaceae and evolution of mycorrhizas within Mucoromycota.</title>
        <authorList>
            <person name="Chang Y."/>
            <person name="Desiro A."/>
            <person name="Na H."/>
            <person name="Sandor L."/>
            <person name="Lipzen A."/>
            <person name="Clum A."/>
            <person name="Barry K."/>
            <person name="Grigoriev I.V."/>
            <person name="Martin F.M."/>
            <person name="Stajich J.E."/>
            <person name="Smith M.E."/>
            <person name="Bonito G."/>
            <person name="Spatafora J.W."/>
        </authorList>
    </citation>
    <scope>NUCLEOTIDE SEQUENCE [LARGE SCALE GENOMIC DNA]</scope>
    <source>
        <strain evidence="2 3">GMNB39</strain>
    </source>
</reference>
<evidence type="ECO:0000313" key="2">
    <source>
        <dbReference type="EMBL" id="RUO96421.1"/>
    </source>
</evidence>
<proteinExistence type="predicted"/>
<gene>
    <name evidence="2" type="ORF">BC936DRAFT_142063</name>
</gene>
<feature type="region of interest" description="Disordered" evidence="1">
    <location>
        <begin position="477"/>
        <end position="497"/>
    </location>
</feature>
<evidence type="ECO:0000256" key="1">
    <source>
        <dbReference type="SAM" id="MobiDB-lite"/>
    </source>
</evidence>
<organism evidence="2 3">
    <name type="scientific">Jimgerdemannia flammicorona</name>
    <dbReference type="NCBI Taxonomy" id="994334"/>
    <lineage>
        <taxon>Eukaryota</taxon>
        <taxon>Fungi</taxon>
        <taxon>Fungi incertae sedis</taxon>
        <taxon>Mucoromycota</taxon>
        <taxon>Mucoromycotina</taxon>
        <taxon>Endogonomycetes</taxon>
        <taxon>Endogonales</taxon>
        <taxon>Endogonaceae</taxon>
        <taxon>Jimgerdemannia</taxon>
    </lineage>
</organism>
<keyword evidence="3" id="KW-1185">Reference proteome</keyword>
<dbReference type="AlphaFoldDB" id="A0A433A127"/>
<name>A0A433A127_9FUNG</name>
<dbReference type="Proteomes" id="UP000268093">
    <property type="component" value="Unassembled WGS sequence"/>
</dbReference>
<accession>A0A433A127</accession>
<dbReference type="EMBL" id="RBNI01021434">
    <property type="protein sequence ID" value="RUO96421.1"/>
    <property type="molecule type" value="Genomic_DNA"/>
</dbReference>
<evidence type="ECO:0000313" key="3">
    <source>
        <dbReference type="Proteomes" id="UP000268093"/>
    </source>
</evidence>
<protein>
    <submittedName>
        <fullName evidence="2">Uncharacterized protein</fullName>
    </submittedName>
</protein>
<comment type="caution">
    <text evidence="2">The sequence shown here is derived from an EMBL/GenBank/DDBJ whole genome shotgun (WGS) entry which is preliminary data.</text>
</comment>